<dbReference type="AlphaFoldDB" id="A0A0K1EJ87"/>
<evidence type="ECO:0000313" key="4">
    <source>
        <dbReference type="Proteomes" id="UP000067626"/>
    </source>
</evidence>
<dbReference type="EMBL" id="CP012159">
    <property type="protein sequence ID" value="AKT40930.1"/>
    <property type="molecule type" value="Genomic_DNA"/>
</dbReference>
<keyword evidence="4" id="KW-1185">Reference proteome</keyword>
<evidence type="ECO:0000313" key="3">
    <source>
        <dbReference type="EMBL" id="AKT40930.1"/>
    </source>
</evidence>
<evidence type="ECO:0000256" key="2">
    <source>
        <dbReference type="SAM" id="SignalP"/>
    </source>
</evidence>
<reference evidence="3 4" key="1">
    <citation type="submission" date="2015-07" db="EMBL/GenBank/DDBJ databases">
        <title>Genome analysis of myxobacterium Chondromyces crocatus Cm c5 reveals a high potential for natural compound synthesis and the genetic basis for the loss of fruiting body formation.</title>
        <authorList>
            <person name="Zaburannyi N."/>
            <person name="Bunk B."/>
            <person name="Maier J."/>
            <person name="Overmann J."/>
            <person name="Mueller R."/>
        </authorList>
    </citation>
    <scope>NUCLEOTIDE SEQUENCE [LARGE SCALE GENOMIC DNA]</scope>
    <source>
        <strain evidence="3 4">Cm c5</strain>
    </source>
</reference>
<protein>
    <recommendedName>
        <fullName evidence="5">PE-PGRS family protein</fullName>
    </recommendedName>
</protein>
<dbReference type="STRING" id="52.CMC5_050870"/>
<keyword evidence="2" id="KW-0732">Signal</keyword>
<accession>A0A0K1EJ87</accession>
<name>A0A0K1EJ87_CHOCO</name>
<evidence type="ECO:0008006" key="5">
    <source>
        <dbReference type="Google" id="ProtNLM"/>
    </source>
</evidence>
<evidence type="ECO:0000256" key="1">
    <source>
        <dbReference type="SAM" id="MobiDB-lite"/>
    </source>
</evidence>
<organism evidence="3 4">
    <name type="scientific">Chondromyces crocatus</name>
    <dbReference type="NCBI Taxonomy" id="52"/>
    <lineage>
        <taxon>Bacteria</taxon>
        <taxon>Pseudomonadati</taxon>
        <taxon>Myxococcota</taxon>
        <taxon>Polyangia</taxon>
        <taxon>Polyangiales</taxon>
        <taxon>Polyangiaceae</taxon>
        <taxon>Chondromyces</taxon>
    </lineage>
</organism>
<dbReference type="KEGG" id="ccro:CMC5_050870"/>
<dbReference type="PROSITE" id="PS51257">
    <property type="entry name" value="PROKAR_LIPOPROTEIN"/>
    <property type="match status" value="1"/>
</dbReference>
<feature type="signal peptide" evidence="2">
    <location>
        <begin position="1"/>
        <end position="17"/>
    </location>
</feature>
<dbReference type="RefSeq" id="WP_179955478.1">
    <property type="nucleotide sequence ID" value="NZ_CP012159.1"/>
</dbReference>
<gene>
    <name evidence="3" type="ORF">CMC5_050870</name>
</gene>
<proteinExistence type="predicted"/>
<dbReference type="Proteomes" id="UP000067626">
    <property type="component" value="Chromosome"/>
</dbReference>
<feature type="chain" id="PRO_5005459520" description="PE-PGRS family protein" evidence="2">
    <location>
        <begin position="18"/>
        <end position="176"/>
    </location>
</feature>
<sequence>MKLWFGLAVLTLGFAAACDDGGDGGSGGNGGNGGSSTPPTGCNADPWSCPAGQTCWPDQTGSFQCLNSGPGALGASCQLYKGQPTCGDGLVCLMLVGQAEGICTTYCDPADPARACSDDAICGQIQLQESGEQFRACVPQGGGGGAGGTGGAGAGGAGGDGGDGGMGGDGGGDGSM</sequence>
<feature type="region of interest" description="Disordered" evidence="1">
    <location>
        <begin position="148"/>
        <end position="176"/>
    </location>
</feature>